<organism evidence="1 2">
    <name type="scientific">Candidozyma auris</name>
    <name type="common">Yeast</name>
    <name type="synonym">Candida auris</name>
    <dbReference type="NCBI Taxonomy" id="498019"/>
    <lineage>
        <taxon>Eukaryota</taxon>
        <taxon>Fungi</taxon>
        <taxon>Dikarya</taxon>
        <taxon>Ascomycota</taxon>
        <taxon>Saccharomycotina</taxon>
        <taxon>Pichiomycetes</taxon>
        <taxon>Metschnikowiaceae</taxon>
        <taxon>Candidozyma</taxon>
    </lineage>
</organism>
<dbReference type="EMBL" id="LGST01000026">
    <property type="protein sequence ID" value="KND99148.1"/>
    <property type="molecule type" value="Genomic_DNA"/>
</dbReference>
<protein>
    <submittedName>
        <fullName evidence="1">Uncharacterized protein</fullName>
    </submittedName>
</protein>
<dbReference type="Proteomes" id="UP000037122">
    <property type="component" value="Unassembled WGS sequence"/>
</dbReference>
<evidence type="ECO:0000313" key="2">
    <source>
        <dbReference type="Proteomes" id="UP000037122"/>
    </source>
</evidence>
<comment type="caution">
    <text evidence="1">The sequence shown here is derived from an EMBL/GenBank/DDBJ whole genome shotgun (WGS) entry which is preliminary data.</text>
</comment>
<reference evidence="2" key="1">
    <citation type="journal article" date="2015" name="BMC Genomics">
        <title>Draft genome of a commonly misdiagnosed multidrug resistant pathogen Candida auris.</title>
        <authorList>
            <person name="Chatterjee S."/>
            <person name="Alampalli S.V."/>
            <person name="Nageshan R.K."/>
            <person name="Chettiar S.T."/>
            <person name="Joshi S."/>
            <person name="Tatu U.S."/>
        </authorList>
    </citation>
    <scope>NUCLEOTIDE SEQUENCE [LARGE SCALE GENOMIC DNA]</scope>
    <source>
        <strain evidence="2">6684</strain>
    </source>
</reference>
<accession>A0A0L0NYT0</accession>
<name>A0A0L0NYT0_CANAR</name>
<evidence type="ECO:0000313" key="1">
    <source>
        <dbReference type="EMBL" id="KND99148.1"/>
    </source>
</evidence>
<dbReference type="AlphaFoldDB" id="A0A0L0NYT0"/>
<proteinExistence type="predicted"/>
<gene>
    <name evidence="1" type="ORF">QG37_03944</name>
</gene>
<dbReference type="VEuPathDB" id="FungiDB:QG37_03944"/>
<sequence>MEAVDLDGFMWSNFTCTQIKTPKWVRVGTIAEASRDKGSERRIDLLMKIKRKKRKAVDDQFLVNKAYVCEQQNCRFPSLFFHVKAVCKSIVWLRSGV</sequence>